<dbReference type="AlphaFoldDB" id="A0A1H2E3R3"/>
<keyword evidence="2" id="KW-1185">Reference proteome</keyword>
<reference evidence="2" key="1">
    <citation type="submission" date="2016-10" db="EMBL/GenBank/DDBJ databases">
        <authorList>
            <person name="Varghese N."/>
            <person name="Submissions S."/>
        </authorList>
    </citation>
    <scope>NUCLEOTIDE SEQUENCE [LARGE SCALE GENOMIC DNA]</scope>
    <source>
        <strain evidence="2">DSM 3384</strain>
    </source>
</reference>
<dbReference type="Proteomes" id="UP000199608">
    <property type="component" value="Unassembled WGS sequence"/>
</dbReference>
<evidence type="ECO:0000313" key="1">
    <source>
        <dbReference type="EMBL" id="SDT89842.1"/>
    </source>
</evidence>
<organism evidence="1 2">
    <name type="scientific">Desulfobacula phenolica</name>
    <dbReference type="NCBI Taxonomy" id="90732"/>
    <lineage>
        <taxon>Bacteria</taxon>
        <taxon>Pseudomonadati</taxon>
        <taxon>Thermodesulfobacteriota</taxon>
        <taxon>Desulfobacteria</taxon>
        <taxon>Desulfobacterales</taxon>
        <taxon>Desulfobacteraceae</taxon>
        <taxon>Desulfobacula</taxon>
    </lineage>
</organism>
<gene>
    <name evidence="1" type="ORF">SAMN04487931_102481</name>
</gene>
<dbReference type="RefSeq" id="WP_014955922.1">
    <property type="nucleotide sequence ID" value="NZ_FNLL01000002.1"/>
</dbReference>
<accession>A0A1H2E3R3</accession>
<sequence>MQFQRGNKIEVFKKSEDEAWEPYMDDFIGIHGFVTDPDNTINDPDALIEVSLEGKGTHRLPQDCLRLIGQP</sequence>
<protein>
    <submittedName>
        <fullName evidence="1">Uncharacterized protein</fullName>
    </submittedName>
</protein>
<dbReference type="EMBL" id="FNLL01000002">
    <property type="protein sequence ID" value="SDT89842.1"/>
    <property type="molecule type" value="Genomic_DNA"/>
</dbReference>
<evidence type="ECO:0000313" key="2">
    <source>
        <dbReference type="Proteomes" id="UP000199608"/>
    </source>
</evidence>
<proteinExistence type="predicted"/>
<name>A0A1H2E3R3_9BACT</name>